<evidence type="ECO:0000313" key="1">
    <source>
        <dbReference type="EMBL" id="AXH59796.1"/>
    </source>
</evidence>
<dbReference type="AlphaFoldDB" id="A0AAD0V9E7"/>
<dbReference type="Proteomes" id="UP000006426">
    <property type="component" value="Plasmid pmppla107"/>
</dbReference>
<name>A0AAD0V9E7_PSEAV</name>
<gene>
    <name evidence="1" type="ORF">PLA107_031730</name>
</gene>
<dbReference type="GeneID" id="39474244"/>
<geneLocation type="plasmid" evidence="2">
    <name>pmppla107</name>
</geneLocation>
<dbReference type="EMBL" id="CP031226">
    <property type="protein sequence ID" value="AXH59796.1"/>
    <property type="molecule type" value="Genomic_DNA"/>
</dbReference>
<accession>A0AAD0V9E7</accession>
<proteinExistence type="predicted"/>
<evidence type="ECO:0000313" key="2">
    <source>
        <dbReference type="Proteomes" id="UP000006426"/>
    </source>
</evidence>
<sequence length="86" mass="9337">MTTEPSKTLGISSQIYDALIESKQSVTFYTMGIQPIKITGVIISKCGCEITLSQTGGRHMTIILEHSVMSLIIPNPILDRVQSPSS</sequence>
<organism evidence="1 2">
    <name type="scientific">Pseudomonas amygdali pv. lachrymans str. M301315</name>
    <dbReference type="NCBI Taxonomy" id="629260"/>
    <lineage>
        <taxon>Bacteria</taxon>
        <taxon>Pseudomonadati</taxon>
        <taxon>Pseudomonadota</taxon>
        <taxon>Gammaproteobacteria</taxon>
        <taxon>Pseudomonadales</taxon>
        <taxon>Pseudomonadaceae</taxon>
        <taxon>Pseudomonas</taxon>
        <taxon>Pseudomonas amygdali</taxon>
    </lineage>
</organism>
<protein>
    <submittedName>
        <fullName evidence="1">Uncharacterized protein</fullName>
    </submittedName>
</protein>
<keyword evidence="1" id="KW-0614">Plasmid</keyword>
<reference evidence="1 2" key="1">
    <citation type="journal article" date="2011" name="PLoS Pathog.">
        <title>Dynamic evolution of pathogenicity revealed by sequencing and comparative genomics of 19 Pseudomonas syringae isolates.</title>
        <authorList>
            <person name="Baltrus D.A."/>
            <person name="Nishimura M.T."/>
            <person name="Romanchuk A."/>
            <person name="Chang J.H."/>
            <person name="Mukhtar M.S."/>
            <person name="Cherkis K."/>
            <person name="Roach J."/>
            <person name="Grant S.R."/>
            <person name="Jones C.D."/>
            <person name="Dangl J.L."/>
        </authorList>
    </citation>
    <scope>NUCLEOTIDE SEQUENCE [LARGE SCALE GENOMIC DNA]</scope>
    <source>
        <strain evidence="1 2">M301315</strain>
    </source>
</reference>
<dbReference type="RefSeq" id="WP_005741925.1">
    <property type="nucleotide sequence ID" value="NZ_CP031226.1"/>
</dbReference>